<dbReference type="EnsemblPlants" id="MELO3C028863.2.1">
    <property type="protein sequence ID" value="MELO3C028863.2.1"/>
    <property type="gene ID" value="MELO3C028863.2"/>
</dbReference>
<dbReference type="AlphaFoldDB" id="A0A9I9E509"/>
<sequence>MKTHGEETHIVADEFLIFFFSFLLPPFISSLVHSPTNYLDKFRKKYIDGFVKYIVGYVMKHFGSLQCEIKAKGDFMAMGGSFKKKENENEWLDFKHHLENAFMGFGCSVRFLVFRGYLEMKNGDKFNQISNAKYECLFFDLDDTLYLFNYGLAKEITNKIQVFAILEKILARKTWRTFCAAKIQMLKNRRYKVTIGFLFTMSKLLQARWIKQNVVD</sequence>
<evidence type="ECO:0000313" key="2">
    <source>
        <dbReference type="EnsemblPlants" id="MELO3C028863.2.1"/>
    </source>
</evidence>
<keyword evidence="1" id="KW-0472">Membrane</keyword>
<keyword evidence="1" id="KW-1133">Transmembrane helix</keyword>
<keyword evidence="1" id="KW-0812">Transmembrane</keyword>
<protein>
    <submittedName>
        <fullName evidence="2">Uncharacterized protein</fullName>
    </submittedName>
</protein>
<proteinExistence type="predicted"/>
<name>A0A9I9E509_CUCME</name>
<feature type="transmembrane region" description="Helical" evidence="1">
    <location>
        <begin position="15"/>
        <end position="34"/>
    </location>
</feature>
<evidence type="ECO:0000256" key="1">
    <source>
        <dbReference type="SAM" id="Phobius"/>
    </source>
</evidence>
<organism evidence="2">
    <name type="scientific">Cucumis melo</name>
    <name type="common">Muskmelon</name>
    <dbReference type="NCBI Taxonomy" id="3656"/>
    <lineage>
        <taxon>Eukaryota</taxon>
        <taxon>Viridiplantae</taxon>
        <taxon>Streptophyta</taxon>
        <taxon>Embryophyta</taxon>
        <taxon>Tracheophyta</taxon>
        <taxon>Spermatophyta</taxon>
        <taxon>Magnoliopsida</taxon>
        <taxon>eudicotyledons</taxon>
        <taxon>Gunneridae</taxon>
        <taxon>Pentapetalae</taxon>
        <taxon>rosids</taxon>
        <taxon>fabids</taxon>
        <taxon>Cucurbitales</taxon>
        <taxon>Cucurbitaceae</taxon>
        <taxon>Benincaseae</taxon>
        <taxon>Cucumis</taxon>
    </lineage>
</organism>
<dbReference type="Gramene" id="MELO3C028863.2.1">
    <property type="protein sequence ID" value="MELO3C028863.2.1"/>
    <property type="gene ID" value="MELO3C028863.2"/>
</dbReference>
<reference evidence="2" key="1">
    <citation type="submission" date="2023-03" db="UniProtKB">
        <authorList>
            <consortium name="EnsemblPlants"/>
        </authorList>
    </citation>
    <scope>IDENTIFICATION</scope>
</reference>
<accession>A0A9I9E509</accession>